<sequence>MSPDYQIPGRVPEDGVPRQAVADYWRERFSAEPYYDGNSELIFDDYEPAYYLGYSARHQRTRADEVIEAYEQVEAELQSRWASEHAKSKLTWEQARSAVQRGWDESTALRQAHLDKGVPRGT</sequence>
<evidence type="ECO:0000313" key="1">
    <source>
        <dbReference type="EMBL" id="WNH54462.1"/>
    </source>
</evidence>
<dbReference type="Proteomes" id="UP001302072">
    <property type="component" value="Chromosome"/>
</dbReference>
<organism evidence="1 2">
    <name type="scientific">Stenotrophomonas oahuensis</name>
    <dbReference type="NCBI Taxonomy" id="3003271"/>
    <lineage>
        <taxon>Bacteria</taxon>
        <taxon>Pseudomonadati</taxon>
        <taxon>Pseudomonadota</taxon>
        <taxon>Gammaproteobacteria</taxon>
        <taxon>Lysobacterales</taxon>
        <taxon>Lysobacteraceae</taxon>
        <taxon>Stenotrophomonas</taxon>
    </lineage>
</organism>
<accession>A0ABY9YU78</accession>
<name>A0ABY9YU78_9GAMM</name>
<proteinExistence type="predicted"/>
<reference evidence="1 2" key="1">
    <citation type="submission" date="2022-12" db="EMBL/GenBank/DDBJ databases">
        <title>Two new species, Stenotrophomonas aracearum and Stenotrophomonas oahuensis, isolated from Anthurium (Araceae family) in Hawaii.</title>
        <authorList>
            <person name="Chunag S.C."/>
            <person name="Dobhal S."/>
            <person name="Alvarez A."/>
            <person name="Arif M."/>
        </authorList>
    </citation>
    <scope>NUCLEOTIDE SEQUENCE [LARGE SCALE GENOMIC DNA]</scope>
    <source>
        <strain evidence="1 2">A5586</strain>
    </source>
</reference>
<evidence type="ECO:0000313" key="2">
    <source>
        <dbReference type="Proteomes" id="UP001302072"/>
    </source>
</evidence>
<protein>
    <submittedName>
        <fullName evidence="1">Uncharacterized protein</fullName>
    </submittedName>
</protein>
<gene>
    <name evidence="1" type="ORF">PDM29_09365</name>
</gene>
<keyword evidence="2" id="KW-1185">Reference proteome</keyword>
<dbReference type="RefSeq" id="WP_311193552.1">
    <property type="nucleotide sequence ID" value="NZ_CP115541.1"/>
</dbReference>
<dbReference type="EMBL" id="CP115541">
    <property type="protein sequence ID" value="WNH54462.1"/>
    <property type="molecule type" value="Genomic_DNA"/>
</dbReference>